<organism evidence="7 8">
    <name type="scientific">Taphrina deformans (strain PYCC 5710 / ATCC 11124 / CBS 356.35 / IMI 108563 / JCM 9778 / NBRC 8474)</name>
    <name type="common">Peach leaf curl fungus</name>
    <name type="synonym">Lalaria deformans</name>
    <dbReference type="NCBI Taxonomy" id="1097556"/>
    <lineage>
        <taxon>Eukaryota</taxon>
        <taxon>Fungi</taxon>
        <taxon>Dikarya</taxon>
        <taxon>Ascomycota</taxon>
        <taxon>Taphrinomycotina</taxon>
        <taxon>Taphrinomycetes</taxon>
        <taxon>Taphrinales</taxon>
        <taxon>Taphrinaceae</taxon>
        <taxon>Taphrina</taxon>
    </lineage>
</organism>
<reference evidence="7 8" key="1">
    <citation type="journal article" date="2013" name="MBio">
        <title>Genome sequencing of the plant pathogen Taphrina deformans, the causal agent of peach leaf curl.</title>
        <authorList>
            <person name="Cisse O.H."/>
            <person name="Almeida J.M.G.C.F."/>
            <person name="Fonseca A."/>
            <person name="Kumar A.A."/>
            <person name="Salojaervi J."/>
            <person name="Overmyer K."/>
            <person name="Hauser P.M."/>
            <person name="Pagni M."/>
        </authorList>
    </citation>
    <scope>NUCLEOTIDE SEQUENCE [LARGE SCALE GENOMIC DNA]</scope>
    <source>
        <strain evidence="8">PYCC 5710 / ATCC 11124 / CBS 356.35 / IMI 108563 / JCM 9778 / NBRC 8474</strain>
    </source>
</reference>
<keyword evidence="2" id="KW-0964">Secreted</keyword>
<evidence type="ECO:0000256" key="5">
    <source>
        <dbReference type="ARBA" id="ARBA00023098"/>
    </source>
</evidence>
<dbReference type="SUPFAM" id="SSF53474">
    <property type="entry name" value="alpha/beta-Hydrolases"/>
    <property type="match status" value="1"/>
</dbReference>
<dbReference type="InterPro" id="IPR056304">
    <property type="entry name" value="Lip-like_C"/>
</dbReference>
<comment type="caution">
    <text evidence="7">The sequence shown here is derived from an EMBL/GenBank/DDBJ whole genome shotgun (WGS) entry which is preliminary data.</text>
</comment>
<dbReference type="GO" id="GO:0006629">
    <property type="term" value="P:lipid metabolic process"/>
    <property type="evidence" value="ECO:0007669"/>
    <property type="project" value="UniProtKB-KW"/>
</dbReference>
<dbReference type="VEuPathDB" id="FungiDB:TAPDE_000631"/>
<dbReference type="PANTHER" id="PTHR34043:SF3">
    <property type="entry name" value="ALPHA_BETA-HYDROLASES SUPERFAMILY PROTEIN"/>
    <property type="match status" value="1"/>
</dbReference>
<evidence type="ECO:0000259" key="6">
    <source>
        <dbReference type="Pfam" id="PF24708"/>
    </source>
</evidence>
<name>R4X6W6_TAPDE</name>
<protein>
    <recommendedName>
        <fullName evidence="6">Lipase-like C-terminal domain-containing protein</fullName>
    </recommendedName>
</protein>
<evidence type="ECO:0000256" key="2">
    <source>
        <dbReference type="ARBA" id="ARBA00022525"/>
    </source>
</evidence>
<dbReference type="eggNOG" id="ENOG502QPNZ">
    <property type="taxonomic scope" value="Eukaryota"/>
</dbReference>
<keyword evidence="5" id="KW-0443">Lipid metabolism</keyword>
<dbReference type="InterPro" id="IPR029058">
    <property type="entry name" value="AB_hydrolase_fold"/>
</dbReference>
<dbReference type="STRING" id="1097556.R4X6W6"/>
<dbReference type="GO" id="GO:0016787">
    <property type="term" value="F:hydrolase activity"/>
    <property type="evidence" value="ECO:0007669"/>
    <property type="project" value="UniProtKB-KW"/>
</dbReference>
<proteinExistence type="predicted"/>
<dbReference type="PANTHER" id="PTHR34043">
    <property type="entry name" value="ALPHA/BETA-HYDROLASES SUPERFAMILY PROTEIN"/>
    <property type="match status" value="1"/>
</dbReference>
<evidence type="ECO:0000256" key="3">
    <source>
        <dbReference type="ARBA" id="ARBA00022729"/>
    </source>
</evidence>
<gene>
    <name evidence="7" type="ORF">TAPDE_000631</name>
</gene>
<evidence type="ECO:0000313" key="7">
    <source>
        <dbReference type="EMBL" id="CCG80967.1"/>
    </source>
</evidence>
<keyword evidence="8" id="KW-1185">Reference proteome</keyword>
<dbReference type="AlphaFoldDB" id="R4X6W6"/>
<dbReference type="EMBL" id="CAHR02000020">
    <property type="protein sequence ID" value="CCG80967.1"/>
    <property type="molecule type" value="Genomic_DNA"/>
</dbReference>
<evidence type="ECO:0000256" key="4">
    <source>
        <dbReference type="ARBA" id="ARBA00022801"/>
    </source>
</evidence>
<accession>R4X6W6</accession>
<dbReference type="GO" id="GO:0005576">
    <property type="term" value="C:extracellular region"/>
    <property type="evidence" value="ECO:0007669"/>
    <property type="project" value="UniProtKB-SubCell"/>
</dbReference>
<feature type="domain" description="Lipase-like C-terminal" evidence="6">
    <location>
        <begin position="75"/>
        <end position="290"/>
    </location>
</feature>
<sequence>MRTDHVGDVDVDTDFEPLELNTLSKDGDTLEPIPLVFIEGWAAGTSAKIFSGLDGLLNEQKAPDDQPRRMLVIKCGAYSSLWDRAHEIYAALKGGTCDYGEEHSITHAHARYGRTHENGLYENWSEDYPLHFVGHSFGGATIYFLQHLLTSGQLLGSPAMMRSIITISSPLRGTPLATSIGQLDGPTAGQKRFSIGWMMAVGVHLARTANVIAQDVYDFGADQWSNTDTETDTSSRGVTNFLQSFFPSKGQAFSADCAGYDLLVDSMERYNQKTSLCDRTFYRSYTATTCLHIPNGIDVDTEPPPLPGVWHVRTFDNTTHFELVDYLWKVRTLSKTRQFWNELGIWLRRVDQEATSIRQETVKGNTIAVAEA</sequence>
<evidence type="ECO:0000313" key="8">
    <source>
        <dbReference type="Proteomes" id="UP000013776"/>
    </source>
</evidence>
<dbReference type="Gene3D" id="3.40.50.1820">
    <property type="entry name" value="alpha/beta hydrolase"/>
    <property type="match status" value="1"/>
</dbReference>
<comment type="subcellular location">
    <subcellularLocation>
        <location evidence="1">Secreted</location>
    </subcellularLocation>
</comment>
<evidence type="ECO:0000256" key="1">
    <source>
        <dbReference type="ARBA" id="ARBA00004613"/>
    </source>
</evidence>
<dbReference type="OrthoDB" id="206848at2759"/>
<dbReference type="Pfam" id="PF24708">
    <property type="entry name" value="Lip_C"/>
    <property type="match status" value="1"/>
</dbReference>
<keyword evidence="3" id="KW-0732">Signal</keyword>
<dbReference type="Proteomes" id="UP000013776">
    <property type="component" value="Unassembled WGS sequence"/>
</dbReference>
<keyword evidence="4" id="KW-0378">Hydrolase</keyword>